<name>A0A414AT02_9FIRM</name>
<comment type="caution">
    <text evidence="1">The sequence shown here is derived from an EMBL/GenBank/DDBJ whole genome shotgun (WGS) entry which is preliminary data.</text>
</comment>
<dbReference type="EMBL" id="QSHZ01000020">
    <property type="protein sequence ID" value="RHC54631.1"/>
    <property type="molecule type" value="Genomic_DNA"/>
</dbReference>
<dbReference type="AlphaFoldDB" id="A0A414AT02"/>
<organism evidence="1 2">
    <name type="scientific">Enterocloster bolteae</name>
    <dbReference type="NCBI Taxonomy" id="208479"/>
    <lineage>
        <taxon>Bacteria</taxon>
        <taxon>Bacillati</taxon>
        <taxon>Bacillota</taxon>
        <taxon>Clostridia</taxon>
        <taxon>Lachnospirales</taxon>
        <taxon>Lachnospiraceae</taxon>
        <taxon>Enterocloster</taxon>
    </lineage>
</organism>
<gene>
    <name evidence="1" type="ORF">DW839_18200</name>
</gene>
<proteinExistence type="predicted"/>
<accession>A0A414AT02</accession>
<sequence>MTDNELLLALSDMLETKLQPIKDDIQCLYKLISQTEREINCIVRLMDLSSKVNELEKKVNDLK</sequence>
<evidence type="ECO:0000313" key="1">
    <source>
        <dbReference type="EMBL" id="RHC54631.1"/>
    </source>
</evidence>
<dbReference type="Proteomes" id="UP000283975">
    <property type="component" value="Unassembled WGS sequence"/>
</dbReference>
<protein>
    <submittedName>
        <fullName evidence="1">Uncharacterized protein</fullName>
    </submittedName>
</protein>
<reference evidence="1 2" key="1">
    <citation type="submission" date="2018-08" db="EMBL/GenBank/DDBJ databases">
        <title>A genome reference for cultivated species of the human gut microbiota.</title>
        <authorList>
            <person name="Zou Y."/>
            <person name="Xue W."/>
            <person name="Luo G."/>
        </authorList>
    </citation>
    <scope>NUCLEOTIDE SEQUENCE [LARGE SCALE GENOMIC DNA]</scope>
    <source>
        <strain evidence="1 2">AM35-14</strain>
    </source>
</reference>
<evidence type="ECO:0000313" key="2">
    <source>
        <dbReference type="Proteomes" id="UP000283975"/>
    </source>
</evidence>